<feature type="transmembrane region" description="Helical" evidence="7">
    <location>
        <begin position="17"/>
        <end position="39"/>
    </location>
</feature>
<name>A0ABS4EQL1_9HYPH</name>
<feature type="transmembrane region" description="Helical" evidence="7">
    <location>
        <begin position="214"/>
        <end position="232"/>
    </location>
</feature>
<keyword evidence="6 7" id="KW-0472">Membrane</keyword>
<comment type="subcellular location">
    <subcellularLocation>
        <location evidence="1 7">Cell membrane</location>
        <topology evidence="1 7">Multi-pass membrane protein</topology>
    </subcellularLocation>
</comment>
<proteinExistence type="inferred from homology"/>
<dbReference type="Pfam" id="PF00528">
    <property type="entry name" value="BPD_transp_1"/>
    <property type="match status" value="1"/>
</dbReference>
<gene>
    <name evidence="9" type="ORF">J2Z75_003748</name>
</gene>
<evidence type="ECO:0000256" key="1">
    <source>
        <dbReference type="ARBA" id="ARBA00004651"/>
    </source>
</evidence>
<dbReference type="PROSITE" id="PS50928">
    <property type="entry name" value="ABC_TM1"/>
    <property type="match status" value="1"/>
</dbReference>
<keyword evidence="4 7" id="KW-0812">Transmembrane</keyword>
<evidence type="ECO:0000313" key="10">
    <source>
        <dbReference type="Proteomes" id="UP000823786"/>
    </source>
</evidence>
<dbReference type="InterPro" id="IPR035906">
    <property type="entry name" value="MetI-like_sf"/>
</dbReference>
<dbReference type="Proteomes" id="UP000823786">
    <property type="component" value="Unassembled WGS sequence"/>
</dbReference>
<evidence type="ECO:0000259" key="8">
    <source>
        <dbReference type="PROSITE" id="PS50928"/>
    </source>
</evidence>
<keyword evidence="3" id="KW-1003">Cell membrane</keyword>
<keyword evidence="5 7" id="KW-1133">Transmembrane helix</keyword>
<dbReference type="EMBL" id="JAGGJV010000006">
    <property type="protein sequence ID" value="MBP1860227.1"/>
    <property type="molecule type" value="Genomic_DNA"/>
</dbReference>
<protein>
    <submittedName>
        <fullName evidence="9">Multiple sugar transport system permease protein</fullName>
    </submittedName>
</protein>
<feature type="domain" description="ABC transmembrane type-1" evidence="8">
    <location>
        <begin position="74"/>
        <end position="290"/>
    </location>
</feature>
<keyword evidence="9" id="KW-0762">Sugar transport</keyword>
<comment type="similarity">
    <text evidence="7">Belongs to the binding-protein-dependent transport system permease family.</text>
</comment>
<dbReference type="SUPFAM" id="SSF161098">
    <property type="entry name" value="MetI-like"/>
    <property type="match status" value="1"/>
</dbReference>
<dbReference type="InterPro" id="IPR000515">
    <property type="entry name" value="MetI-like"/>
</dbReference>
<dbReference type="Gene3D" id="1.10.3720.10">
    <property type="entry name" value="MetI-like"/>
    <property type="match status" value="1"/>
</dbReference>
<evidence type="ECO:0000256" key="3">
    <source>
        <dbReference type="ARBA" id="ARBA00022475"/>
    </source>
</evidence>
<dbReference type="PANTHER" id="PTHR32243:SF18">
    <property type="entry name" value="INNER MEMBRANE ABC TRANSPORTER PERMEASE PROTEIN YCJP"/>
    <property type="match status" value="1"/>
</dbReference>
<feature type="transmembrane region" description="Helical" evidence="7">
    <location>
        <begin position="269"/>
        <end position="290"/>
    </location>
</feature>
<comment type="caution">
    <text evidence="9">The sequence shown here is derived from an EMBL/GenBank/DDBJ whole genome shotgun (WGS) entry which is preliminary data.</text>
</comment>
<keyword evidence="10" id="KW-1185">Reference proteome</keyword>
<evidence type="ECO:0000256" key="5">
    <source>
        <dbReference type="ARBA" id="ARBA00022989"/>
    </source>
</evidence>
<feature type="transmembrane region" description="Helical" evidence="7">
    <location>
        <begin position="166"/>
        <end position="185"/>
    </location>
</feature>
<reference evidence="9 10" key="1">
    <citation type="submission" date="2021-03" db="EMBL/GenBank/DDBJ databases">
        <title>Genomic Encyclopedia of Type Strains, Phase IV (KMG-IV): sequencing the most valuable type-strain genomes for metagenomic binning, comparative biology and taxonomic classification.</title>
        <authorList>
            <person name="Goeker M."/>
        </authorList>
    </citation>
    <scope>NUCLEOTIDE SEQUENCE [LARGE SCALE GENOMIC DNA]</scope>
    <source>
        <strain evidence="9 10">DSM 26427</strain>
    </source>
</reference>
<dbReference type="InterPro" id="IPR050901">
    <property type="entry name" value="BP-dep_ABC_trans_perm"/>
</dbReference>
<sequence length="304" mass="33764">MTDFALDKPGKSRRPDLLAYATLSLISAFCAVPFFWVLLASLDGNAQLFLSWPREWTLNNYVRVFAEEDGARWVFNSLFVVGSATLLVMVLAGLGGYALSRTRAWWKQPFLYAILLIRVLPPTALVVPLYKILLTLNNIEGNLVRIFVGGDTARAIMRWIGFIDGYLGLILVLATMQLPLALWIMKTFFDGLPRDYEEAAVMDGATMLQRIRRVLIPLALPGLAAAGLFAFISAWGDFLLPLILLSSPELQTLPLGLFRAFLRVNTIDYGFLAALAFIYLMPAVIAFGFARRFLVQTFSGGVKG</sequence>
<evidence type="ECO:0000313" key="9">
    <source>
        <dbReference type="EMBL" id="MBP1860227.1"/>
    </source>
</evidence>
<evidence type="ECO:0000256" key="4">
    <source>
        <dbReference type="ARBA" id="ARBA00022692"/>
    </source>
</evidence>
<evidence type="ECO:0000256" key="2">
    <source>
        <dbReference type="ARBA" id="ARBA00022448"/>
    </source>
</evidence>
<keyword evidence="2 7" id="KW-0813">Transport</keyword>
<dbReference type="CDD" id="cd06261">
    <property type="entry name" value="TM_PBP2"/>
    <property type="match status" value="1"/>
</dbReference>
<organism evidence="9 10">
    <name type="scientific">Rhizobium herbae</name>
    <dbReference type="NCBI Taxonomy" id="508661"/>
    <lineage>
        <taxon>Bacteria</taxon>
        <taxon>Pseudomonadati</taxon>
        <taxon>Pseudomonadota</taxon>
        <taxon>Alphaproteobacteria</taxon>
        <taxon>Hyphomicrobiales</taxon>
        <taxon>Rhizobiaceae</taxon>
        <taxon>Rhizobium/Agrobacterium group</taxon>
        <taxon>Rhizobium</taxon>
    </lineage>
</organism>
<accession>A0ABS4EQL1</accession>
<feature type="transmembrane region" description="Helical" evidence="7">
    <location>
        <begin position="73"/>
        <end position="98"/>
    </location>
</feature>
<dbReference type="RefSeq" id="WP_209854210.1">
    <property type="nucleotide sequence ID" value="NZ_JAGGJV010000006.1"/>
</dbReference>
<evidence type="ECO:0000256" key="7">
    <source>
        <dbReference type="RuleBase" id="RU363032"/>
    </source>
</evidence>
<dbReference type="PANTHER" id="PTHR32243">
    <property type="entry name" value="MALTOSE TRANSPORT SYSTEM PERMEASE-RELATED"/>
    <property type="match status" value="1"/>
</dbReference>
<feature type="transmembrane region" description="Helical" evidence="7">
    <location>
        <begin position="110"/>
        <end position="130"/>
    </location>
</feature>
<evidence type="ECO:0000256" key="6">
    <source>
        <dbReference type="ARBA" id="ARBA00023136"/>
    </source>
</evidence>